<evidence type="ECO:0000256" key="1">
    <source>
        <dbReference type="ARBA" id="ARBA00004651"/>
    </source>
</evidence>
<dbReference type="InterPro" id="IPR050171">
    <property type="entry name" value="MFS_Transporters"/>
</dbReference>
<dbReference type="PROSITE" id="PS50850">
    <property type="entry name" value="MFS"/>
    <property type="match status" value="1"/>
</dbReference>
<feature type="transmembrane region" description="Helical" evidence="9">
    <location>
        <begin position="259"/>
        <end position="279"/>
    </location>
</feature>
<dbReference type="EMBL" id="BFBB01000002">
    <property type="protein sequence ID" value="GBF49256.1"/>
    <property type="molecule type" value="Genomic_DNA"/>
</dbReference>
<dbReference type="NCBIfam" id="TIGR00924">
    <property type="entry name" value="yjdL_sub1_fam"/>
    <property type="match status" value="1"/>
</dbReference>
<keyword evidence="12" id="KW-1185">Reference proteome</keyword>
<dbReference type="PANTHER" id="PTHR23517">
    <property type="entry name" value="RESISTANCE PROTEIN MDTM, PUTATIVE-RELATED-RELATED"/>
    <property type="match status" value="1"/>
</dbReference>
<feature type="transmembrane region" description="Helical" evidence="9">
    <location>
        <begin position="394"/>
        <end position="416"/>
    </location>
</feature>
<dbReference type="PROSITE" id="PS01023">
    <property type="entry name" value="PTR2_2"/>
    <property type="match status" value="1"/>
</dbReference>
<keyword evidence="5" id="KW-0571">Peptide transport</keyword>
<dbReference type="InterPro" id="IPR000109">
    <property type="entry name" value="POT_fam"/>
</dbReference>
<dbReference type="InterPro" id="IPR020846">
    <property type="entry name" value="MFS_dom"/>
</dbReference>
<dbReference type="RefSeq" id="WP_244594266.1">
    <property type="nucleotide sequence ID" value="NZ_BFBB01000002.1"/>
</dbReference>
<feature type="domain" description="Major facilitator superfamily (MFS) profile" evidence="10">
    <location>
        <begin position="1"/>
        <end position="420"/>
    </location>
</feature>
<dbReference type="SUPFAM" id="SSF103473">
    <property type="entry name" value="MFS general substrate transporter"/>
    <property type="match status" value="1"/>
</dbReference>
<protein>
    <submittedName>
        <fullName evidence="11">Transporter, major facilitator family protein</fullName>
    </submittedName>
</protein>
<name>A0A2P2DXC5_9LEPT</name>
<organism evidence="11 12">
    <name type="scientific">Leptospira ryugenii</name>
    <dbReference type="NCBI Taxonomy" id="1917863"/>
    <lineage>
        <taxon>Bacteria</taxon>
        <taxon>Pseudomonadati</taxon>
        <taxon>Spirochaetota</taxon>
        <taxon>Spirochaetia</taxon>
        <taxon>Leptospirales</taxon>
        <taxon>Leptospiraceae</taxon>
        <taxon>Leptospira</taxon>
    </lineage>
</organism>
<dbReference type="InterPro" id="IPR036259">
    <property type="entry name" value="MFS_trans_sf"/>
</dbReference>
<evidence type="ECO:0000256" key="3">
    <source>
        <dbReference type="ARBA" id="ARBA00022475"/>
    </source>
</evidence>
<dbReference type="InterPro" id="IPR018456">
    <property type="entry name" value="PTR2_symporter_CS"/>
</dbReference>
<comment type="caution">
    <text evidence="11">The sequence shown here is derived from an EMBL/GenBank/DDBJ whole genome shotgun (WGS) entry which is preliminary data.</text>
</comment>
<comment type="similarity">
    <text evidence="8">Belongs to the major facilitator superfamily. Proton-dependent oligopeptide transporter (POT/PTR) (TC 2.A.17) family.</text>
</comment>
<dbReference type="CDD" id="cd17346">
    <property type="entry name" value="MFS_DtpA_like"/>
    <property type="match status" value="1"/>
</dbReference>
<evidence type="ECO:0000259" key="10">
    <source>
        <dbReference type="PROSITE" id="PS50850"/>
    </source>
</evidence>
<feature type="transmembrane region" description="Helical" evidence="9">
    <location>
        <begin position="291"/>
        <end position="312"/>
    </location>
</feature>
<keyword evidence="7 9" id="KW-0472">Membrane</keyword>
<dbReference type="Proteomes" id="UP000245133">
    <property type="component" value="Unassembled WGS sequence"/>
</dbReference>
<evidence type="ECO:0000256" key="8">
    <source>
        <dbReference type="RuleBase" id="RU003755"/>
    </source>
</evidence>
<evidence type="ECO:0000256" key="6">
    <source>
        <dbReference type="ARBA" id="ARBA00022989"/>
    </source>
</evidence>
<keyword evidence="5" id="KW-0653">Protein transport</keyword>
<comment type="subcellular location">
    <subcellularLocation>
        <location evidence="1">Cell membrane</location>
        <topology evidence="1">Multi-pass membrane protein</topology>
    </subcellularLocation>
    <subcellularLocation>
        <location evidence="8">Membrane</location>
        <topology evidence="8">Multi-pass membrane protein</topology>
    </subcellularLocation>
</comment>
<evidence type="ECO:0000256" key="2">
    <source>
        <dbReference type="ARBA" id="ARBA00022448"/>
    </source>
</evidence>
<evidence type="ECO:0000256" key="7">
    <source>
        <dbReference type="ARBA" id="ARBA00023136"/>
    </source>
</evidence>
<feature type="transmembrane region" description="Helical" evidence="9">
    <location>
        <begin position="324"/>
        <end position="348"/>
    </location>
</feature>
<reference evidence="11 12" key="1">
    <citation type="submission" date="2018-02" db="EMBL/GenBank/DDBJ databases">
        <title>Novel Leptospira species isolated from soil and water in Japan.</title>
        <authorList>
            <person name="Nakao R."/>
            <person name="Masuzawa T."/>
        </authorList>
    </citation>
    <scope>NUCLEOTIDE SEQUENCE [LARGE SCALE GENOMIC DNA]</scope>
    <source>
        <strain evidence="11 12">YH101</strain>
    </source>
</reference>
<dbReference type="GO" id="GO:0005886">
    <property type="term" value="C:plasma membrane"/>
    <property type="evidence" value="ECO:0007669"/>
    <property type="project" value="UniProtKB-SubCell"/>
</dbReference>
<feature type="transmembrane region" description="Helical" evidence="9">
    <location>
        <begin position="49"/>
        <end position="71"/>
    </location>
</feature>
<accession>A0A2P2DXC5</accession>
<feature type="transmembrane region" description="Helical" evidence="9">
    <location>
        <begin position="214"/>
        <end position="231"/>
    </location>
</feature>
<evidence type="ECO:0000256" key="5">
    <source>
        <dbReference type="ARBA" id="ARBA00022856"/>
    </source>
</evidence>
<keyword evidence="3" id="KW-1003">Cell membrane</keyword>
<proteinExistence type="inferred from homology"/>
<dbReference type="PANTHER" id="PTHR23517:SF15">
    <property type="entry name" value="PROTON-DEPENDENT OLIGOPEPTIDE FAMILY TRANSPORT PROTEIN"/>
    <property type="match status" value="1"/>
</dbReference>
<feature type="transmembrane region" description="Helical" evidence="9">
    <location>
        <begin position="360"/>
        <end position="382"/>
    </location>
</feature>
<keyword evidence="6 9" id="KW-1133">Transmembrane helix</keyword>
<dbReference type="AlphaFoldDB" id="A0A2P2DXC5"/>
<evidence type="ECO:0000313" key="12">
    <source>
        <dbReference type="Proteomes" id="UP000245133"/>
    </source>
</evidence>
<dbReference type="Pfam" id="PF00854">
    <property type="entry name" value="PTR2"/>
    <property type="match status" value="2"/>
</dbReference>
<keyword evidence="2 8" id="KW-0813">Transport</keyword>
<dbReference type="GO" id="GO:0006857">
    <property type="term" value="P:oligopeptide transport"/>
    <property type="evidence" value="ECO:0007669"/>
    <property type="project" value="InterPro"/>
</dbReference>
<sequence>MNVSLHQKLSPLFFTEMWERTSYYGMRALLVLYLVKAMDFSDKDASQVYGLYTSFVYVTPVLGGLIADRYLGLKRSIYIGSFLMLLGHLSLAIPGLTFFYFGLVLLALGNGFFKPNMSTLVGRLYEKEPHLKDSAYTIFYMGINLGGLLGPLFCGYLGEKVNWHYGFGAAGIGMALGICIFYFGTNKFNPDIWTLPRASKVVTNEEEGSNTFRILLILLLSLFSIIFWMAFEQMGSSLNLFALRYTDRFVFGWEIPASYFQSINPLFILLLAPICITLWDRIASRSISFDPMLKFVFSLFFLGIGFAVLALVTKDSQISEQNKVSFWILIFVYFWNTLSEIFLSPVGLSFVNQTAPMRFAGMLMGTWFLSNAFGHYLAGYLAGISQAQAQISDFFSIFVYSSWLGAALLLVIWFSLRKRMREIWR</sequence>
<gene>
    <name evidence="11" type="ORF">LPTSP4_07660</name>
</gene>
<feature type="transmembrane region" description="Helical" evidence="9">
    <location>
        <begin position="164"/>
        <end position="183"/>
    </location>
</feature>
<keyword evidence="4 8" id="KW-0812">Transmembrane</keyword>
<feature type="transmembrane region" description="Helical" evidence="9">
    <location>
        <begin position="91"/>
        <end position="113"/>
    </location>
</feature>
<feature type="transmembrane region" description="Helical" evidence="9">
    <location>
        <begin position="134"/>
        <end position="158"/>
    </location>
</feature>
<dbReference type="InterPro" id="IPR005279">
    <property type="entry name" value="Dipep/tripep_permease"/>
</dbReference>
<evidence type="ECO:0000313" key="11">
    <source>
        <dbReference type="EMBL" id="GBF49256.1"/>
    </source>
</evidence>
<evidence type="ECO:0000256" key="4">
    <source>
        <dbReference type="ARBA" id="ARBA00022692"/>
    </source>
</evidence>
<dbReference type="Gene3D" id="1.20.1250.20">
    <property type="entry name" value="MFS general substrate transporter like domains"/>
    <property type="match status" value="2"/>
</dbReference>
<dbReference type="GO" id="GO:1904680">
    <property type="term" value="F:peptide transmembrane transporter activity"/>
    <property type="evidence" value="ECO:0007669"/>
    <property type="project" value="InterPro"/>
</dbReference>
<evidence type="ECO:0000256" key="9">
    <source>
        <dbReference type="SAM" id="Phobius"/>
    </source>
</evidence>